<accession>A0A0E9V685</accession>
<sequence length="17" mass="2028">MDTLHFKDFFARCLAVN</sequence>
<reference evidence="1" key="2">
    <citation type="journal article" date="2015" name="Fish Shellfish Immunol.">
        <title>Early steps in the European eel (Anguilla anguilla)-Vibrio vulnificus interaction in the gills: Role of the RtxA13 toxin.</title>
        <authorList>
            <person name="Callol A."/>
            <person name="Pajuelo D."/>
            <person name="Ebbesson L."/>
            <person name="Teles M."/>
            <person name="MacKenzie S."/>
            <person name="Amaro C."/>
        </authorList>
    </citation>
    <scope>NUCLEOTIDE SEQUENCE</scope>
</reference>
<dbReference type="AlphaFoldDB" id="A0A0E9V685"/>
<protein>
    <submittedName>
        <fullName evidence="1">Uncharacterized protein</fullName>
    </submittedName>
</protein>
<reference evidence="1" key="1">
    <citation type="submission" date="2014-11" db="EMBL/GenBank/DDBJ databases">
        <authorList>
            <person name="Amaro Gonzalez C."/>
        </authorList>
    </citation>
    <scope>NUCLEOTIDE SEQUENCE</scope>
</reference>
<evidence type="ECO:0000313" key="1">
    <source>
        <dbReference type="EMBL" id="JAH73506.1"/>
    </source>
</evidence>
<name>A0A0E9V685_ANGAN</name>
<dbReference type="EMBL" id="GBXM01035071">
    <property type="protein sequence ID" value="JAH73506.1"/>
    <property type="molecule type" value="Transcribed_RNA"/>
</dbReference>
<proteinExistence type="predicted"/>
<organism evidence="1">
    <name type="scientific">Anguilla anguilla</name>
    <name type="common">European freshwater eel</name>
    <name type="synonym">Muraena anguilla</name>
    <dbReference type="NCBI Taxonomy" id="7936"/>
    <lineage>
        <taxon>Eukaryota</taxon>
        <taxon>Metazoa</taxon>
        <taxon>Chordata</taxon>
        <taxon>Craniata</taxon>
        <taxon>Vertebrata</taxon>
        <taxon>Euteleostomi</taxon>
        <taxon>Actinopterygii</taxon>
        <taxon>Neopterygii</taxon>
        <taxon>Teleostei</taxon>
        <taxon>Anguilliformes</taxon>
        <taxon>Anguillidae</taxon>
        <taxon>Anguilla</taxon>
    </lineage>
</organism>